<evidence type="ECO:0000313" key="2">
    <source>
        <dbReference type="EMBL" id="PSB04452.1"/>
    </source>
</evidence>
<name>A0A2T1C842_9CYAN</name>
<evidence type="ECO:0000313" key="3">
    <source>
        <dbReference type="Proteomes" id="UP000238762"/>
    </source>
</evidence>
<feature type="transmembrane region" description="Helical" evidence="1">
    <location>
        <begin position="141"/>
        <end position="162"/>
    </location>
</feature>
<feature type="transmembrane region" description="Helical" evidence="1">
    <location>
        <begin position="99"/>
        <end position="121"/>
    </location>
</feature>
<reference evidence="2 3" key="1">
    <citation type="submission" date="2018-02" db="EMBL/GenBank/DDBJ databases">
        <authorList>
            <person name="Cohen D.B."/>
            <person name="Kent A.D."/>
        </authorList>
    </citation>
    <scope>NUCLEOTIDE SEQUENCE [LARGE SCALE GENOMIC DNA]</scope>
    <source>
        <strain evidence="2 3">CCAP 1448/3</strain>
    </source>
</reference>
<evidence type="ECO:0000256" key="1">
    <source>
        <dbReference type="SAM" id="Phobius"/>
    </source>
</evidence>
<dbReference type="AlphaFoldDB" id="A0A2T1C842"/>
<comment type="caution">
    <text evidence="2">The sequence shown here is derived from an EMBL/GenBank/DDBJ whole genome shotgun (WGS) entry which is preliminary data.</text>
</comment>
<keyword evidence="1" id="KW-0472">Membrane</keyword>
<organism evidence="2 3">
    <name type="scientific">Merismopedia glauca CCAP 1448/3</name>
    <dbReference type="NCBI Taxonomy" id="1296344"/>
    <lineage>
        <taxon>Bacteria</taxon>
        <taxon>Bacillati</taxon>
        <taxon>Cyanobacteriota</taxon>
        <taxon>Cyanophyceae</taxon>
        <taxon>Synechococcales</taxon>
        <taxon>Merismopediaceae</taxon>
        <taxon>Merismopedia</taxon>
    </lineage>
</organism>
<keyword evidence="3" id="KW-1185">Reference proteome</keyword>
<accession>A0A2T1C842</accession>
<proteinExistence type="predicted"/>
<gene>
    <name evidence="2" type="ORF">C7B64_03955</name>
</gene>
<reference evidence="2 3" key="2">
    <citation type="submission" date="2018-03" db="EMBL/GenBank/DDBJ databases">
        <title>The ancient ancestry and fast evolution of plastids.</title>
        <authorList>
            <person name="Moore K.R."/>
            <person name="Magnabosco C."/>
            <person name="Momper L."/>
            <person name="Gold D.A."/>
            <person name="Bosak T."/>
            <person name="Fournier G.P."/>
        </authorList>
    </citation>
    <scope>NUCLEOTIDE SEQUENCE [LARGE SCALE GENOMIC DNA]</scope>
    <source>
        <strain evidence="2 3">CCAP 1448/3</strain>
    </source>
</reference>
<keyword evidence="1" id="KW-1133">Transmembrane helix</keyword>
<sequence length="182" mass="20001">MRIMSNNNYYELAEHLAEKFKETFESVNKYGIKKGVDEKGIDDFVEHCARLTIASAVVTSPISIAGVPVDIAHTIFQQIRVTLAVIYYKTGTYNPSFRGFLNIFAMSLGVEMGTTVAARAAHQLVIACMIKVLPQILGRTTVFRLIPIASVAVVGTANYLFIKGIGNTLKNINMGDELREVA</sequence>
<keyword evidence="1" id="KW-0812">Transmembrane</keyword>
<protein>
    <submittedName>
        <fullName evidence="2">Uncharacterized protein</fullName>
    </submittedName>
</protein>
<dbReference type="Proteomes" id="UP000238762">
    <property type="component" value="Unassembled WGS sequence"/>
</dbReference>
<dbReference type="EMBL" id="PVWJ01000012">
    <property type="protein sequence ID" value="PSB04452.1"/>
    <property type="molecule type" value="Genomic_DNA"/>
</dbReference>